<dbReference type="Pfam" id="PF03459">
    <property type="entry name" value="TOBE"/>
    <property type="match status" value="1"/>
</dbReference>
<proteinExistence type="predicted"/>
<dbReference type="RefSeq" id="WP_013238864.1">
    <property type="nucleotide sequence ID" value="NZ_LITQ01000027.1"/>
</dbReference>
<dbReference type="EMBL" id="LITQ01000027">
    <property type="protein sequence ID" value="OAA91176.1"/>
    <property type="molecule type" value="Genomic_DNA"/>
</dbReference>
<dbReference type="InterPro" id="IPR005116">
    <property type="entry name" value="Transp-assoc_OB_typ1"/>
</dbReference>
<evidence type="ECO:0000313" key="6">
    <source>
        <dbReference type="Proteomes" id="UP000077384"/>
    </source>
</evidence>
<feature type="domain" description="Mop" evidence="3">
    <location>
        <begin position="2"/>
        <end position="68"/>
    </location>
</feature>
<organism evidence="4 6">
    <name type="scientific">Clostridium coskatii</name>
    <dbReference type="NCBI Taxonomy" id="1705578"/>
    <lineage>
        <taxon>Bacteria</taxon>
        <taxon>Bacillati</taxon>
        <taxon>Bacillota</taxon>
        <taxon>Clostridia</taxon>
        <taxon>Eubacteriales</taxon>
        <taxon>Clostridiaceae</taxon>
        <taxon>Clostridium</taxon>
    </lineage>
</organism>
<dbReference type="InterPro" id="IPR004606">
    <property type="entry name" value="Mop_domain"/>
</dbReference>
<protein>
    <submittedName>
        <fullName evidence="4">Molybdenum-pterin-binding protein 2</fullName>
    </submittedName>
</protein>
<evidence type="ECO:0000313" key="5">
    <source>
        <dbReference type="EMBL" id="OBR90603.1"/>
    </source>
</evidence>
<dbReference type="AlphaFoldDB" id="A0A162LB04"/>
<keyword evidence="1 2" id="KW-0500">Molybdenum</keyword>
<reference evidence="4 6" key="1">
    <citation type="journal article" date="2015" name="Biotechnol. Bioeng.">
        <title>Genome sequence and phenotypic characterization of Caulobacter segnis.</title>
        <authorList>
            <person name="Patel S."/>
            <person name="Fletcher B."/>
            <person name="Scott D.C."/>
            <person name="Ely B."/>
        </authorList>
    </citation>
    <scope>NUCLEOTIDE SEQUENCE [LARGE SCALE GENOMIC DNA]</scope>
    <source>
        <strain evidence="4 6">PS02</strain>
    </source>
</reference>
<dbReference type="PROSITE" id="PS51866">
    <property type="entry name" value="MOP"/>
    <property type="match status" value="1"/>
</dbReference>
<accession>A0A162LB04</accession>
<dbReference type="Proteomes" id="UP000077384">
    <property type="component" value="Unassembled WGS sequence"/>
</dbReference>
<dbReference type="Proteomes" id="UP000093694">
    <property type="component" value="Unassembled WGS sequence"/>
</dbReference>
<sequence length="68" mass="7059">MKISARNQLKGKVSEIKEGAVNGEVIVDLGNGTTICSIITMESIKNLGIKVGSEVTALVKASSVIIMA</sequence>
<evidence type="ECO:0000313" key="4">
    <source>
        <dbReference type="EMBL" id="OAA91176.1"/>
    </source>
</evidence>
<dbReference type="NCBIfam" id="TIGR00638">
    <property type="entry name" value="Mop"/>
    <property type="match status" value="1"/>
</dbReference>
<name>A0A162LB04_9CLOT</name>
<evidence type="ECO:0000259" key="3">
    <source>
        <dbReference type="PROSITE" id="PS51866"/>
    </source>
</evidence>
<comment type="caution">
    <text evidence="4">The sequence shown here is derived from an EMBL/GenBank/DDBJ whole genome shotgun (WGS) entry which is preliminary data.</text>
</comment>
<dbReference type="InterPro" id="IPR008995">
    <property type="entry name" value="Mo/tungstate-bd_C_term_dom"/>
</dbReference>
<dbReference type="Gene3D" id="2.40.50.100">
    <property type="match status" value="1"/>
</dbReference>
<evidence type="ECO:0000256" key="1">
    <source>
        <dbReference type="ARBA" id="ARBA00022505"/>
    </source>
</evidence>
<dbReference type="SUPFAM" id="SSF50331">
    <property type="entry name" value="MOP-like"/>
    <property type="match status" value="1"/>
</dbReference>
<gene>
    <name evidence="4" type="primary">mopII_1</name>
    <name evidence="5" type="ORF">CLCOS_39680</name>
    <name evidence="4" type="ORF">WX73_01867</name>
</gene>
<reference evidence="5 7" key="2">
    <citation type="journal article" date="2016" name="Front. Microbiol.">
        <title>Industrial Acetogenic Biocatalysts: A Comparative Metabolic and Genomic Analysis.</title>
        <authorList>
            <person name="Bengelsdorf F."/>
            <person name="Poehlein A."/>
            <person name="Sonja S."/>
            <person name="Erz C."/>
            <person name="Hummel T."/>
            <person name="Hoffmeister S."/>
            <person name="Daniel R."/>
            <person name="Durre P."/>
        </authorList>
    </citation>
    <scope>NUCLEOTIDE SEQUENCE [LARGE SCALE GENOMIC DNA]</scope>
    <source>
        <strain evidence="5 7">PTA-10522</strain>
    </source>
</reference>
<dbReference type="GO" id="GO:0015689">
    <property type="term" value="P:molybdate ion transport"/>
    <property type="evidence" value="ECO:0007669"/>
    <property type="project" value="InterPro"/>
</dbReference>
<dbReference type="EMBL" id="LROR01000089">
    <property type="protein sequence ID" value="OBR90603.1"/>
    <property type="molecule type" value="Genomic_DNA"/>
</dbReference>
<evidence type="ECO:0000313" key="7">
    <source>
        <dbReference type="Proteomes" id="UP000093694"/>
    </source>
</evidence>
<dbReference type="PATRIC" id="fig|1705578.3.peg.2121"/>
<keyword evidence="7" id="KW-1185">Reference proteome</keyword>
<evidence type="ECO:0000256" key="2">
    <source>
        <dbReference type="PROSITE-ProRule" id="PRU01213"/>
    </source>
</evidence>